<dbReference type="SMART" id="SM00365">
    <property type="entry name" value="LRR_SD22"/>
    <property type="match status" value="3"/>
</dbReference>
<dbReference type="InterPro" id="IPR050216">
    <property type="entry name" value="LRR_domain-containing"/>
</dbReference>
<feature type="compositionally biased region" description="Low complexity" evidence="3">
    <location>
        <begin position="291"/>
        <end position="302"/>
    </location>
</feature>
<sequence>MEPPSSIPRASGIPRPASRLPVLRPSGSKSQLRQPTSTEQLRKKPSLSSLSRPQPAPPSSTPASSTAHRQSSLLKKTSRSSLVHSTTPATSNLVSNRNTLTSAPKRVIPTTSLARSASNAPAFKKPVARPPSRQSGPSAPPAPQNTTQEDVLGDLNGFRSASRASSRAGFHDQDPETALESDSDPPAQEPLSNPAPRKSRPSLSERTIESLSQLPQSPAGGKGRRRSSFFNGDTSMPPPARPASALGSNRRPSTSDGTPRQTPATPKRFGSLASRGSMTAPGKRSVSAAIPSSVSTPSRPTSIARFGSQLKKQPLSQMQNVQTTPRPLSNSKSMIARTPKARPSLGGAFGPPSAAATPSPDRENRSLDKPPETARKVSTSSLALREHITKAKAGRKSEVALASTPPKTASSSGALREQIAKAKEAARRAHAAKQFGNGTPPRVVPAITENEFGIDPDPAEIAEFDFGLEDPFNQRGSAGKSLLKKRVDGARADGRLNMAAMGLSEIPEQVLTMYKYDPSDTSVAWGEVVDMTVIIAADNNLADLPDALFPDVDLAAAQDEEEGPQFASVQTLDFHGNILTHLPVGMRHLPVLSKLNLSRNKLPNEVMDIVSQIPTLRELKLAENVLQGDFPASLGQLTMLEVLELQGNKLLSLPPEMRELAHLRTLNVSENSLKSLPTELFTSVPLVELLASKNAFSGHLLEIDCAPHLQHLQVSNNSLASLCESDSISMPALKHLDMSANRLADLPDISSWNNLTTLLVSENKLTALPEGFVTLMQLRTADFTSNDLTKIDEKVSLMEGLENLTLAANPIRERKFLTMNTADMKRDLHARLEPSLVEDVQEDVEEASKPKSDWQLTPSGTLDLSFKNFTVVDDEAMIDFAQSNDVRQLYLQQNYLTTIPLVLSHLAHLSVLNLSKNSIVAPLDSPLDLPKLRELCLTSNKLKSLDELTANLSAPSLQHLDVSNNALSGSLPILRTTFPSLTLLMASDNTLTEVSSTALEGLRMVSLSNNEISRLDPEIGLLSGSLTSLDVEGNTFRVPNYAVLKKGTETVLAWLRDRIPSPTEEFFVTPIGSPERGGGY</sequence>
<dbReference type="EMBL" id="JAGMWT010000001">
    <property type="protein sequence ID" value="KAH7139547.1"/>
    <property type="molecule type" value="Genomic_DNA"/>
</dbReference>
<dbReference type="SMART" id="SM00364">
    <property type="entry name" value="LRR_BAC"/>
    <property type="match status" value="8"/>
</dbReference>
<keyword evidence="5" id="KW-1185">Reference proteome</keyword>
<dbReference type="OrthoDB" id="676979at2759"/>
<feature type="compositionally biased region" description="Polar residues" evidence="3">
    <location>
        <begin position="27"/>
        <end position="39"/>
    </location>
</feature>
<reference evidence="4" key="1">
    <citation type="journal article" date="2021" name="Nat. Commun.">
        <title>Genetic determinants of endophytism in the Arabidopsis root mycobiome.</title>
        <authorList>
            <person name="Mesny F."/>
            <person name="Miyauchi S."/>
            <person name="Thiergart T."/>
            <person name="Pickel B."/>
            <person name="Atanasova L."/>
            <person name="Karlsson M."/>
            <person name="Huettel B."/>
            <person name="Barry K.W."/>
            <person name="Haridas S."/>
            <person name="Chen C."/>
            <person name="Bauer D."/>
            <person name="Andreopoulos W."/>
            <person name="Pangilinan J."/>
            <person name="LaButti K."/>
            <person name="Riley R."/>
            <person name="Lipzen A."/>
            <person name="Clum A."/>
            <person name="Drula E."/>
            <person name="Henrissat B."/>
            <person name="Kohler A."/>
            <person name="Grigoriev I.V."/>
            <person name="Martin F.M."/>
            <person name="Hacquard S."/>
        </authorList>
    </citation>
    <scope>NUCLEOTIDE SEQUENCE</scope>
    <source>
        <strain evidence="4">MPI-CAGE-CH-0243</strain>
    </source>
</reference>
<dbReference type="Pfam" id="PF00560">
    <property type="entry name" value="LRR_1"/>
    <property type="match status" value="1"/>
</dbReference>
<dbReference type="Gene3D" id="3.80.10.10">
    <property type="entry name" value="Ribonuclease Inhibitor"/>
    <property type="match status" value="3"/>
</dbReference>
<feature type="compositionally biased region" description="Polar residues" evidence="3">
    <location>
        <begin position="246"/>
        <end position="264"/>
    </location>
</feature>
<keyword evidence="2" id="KW-0677">Repeat</keyword>
<feature type="compositionally biased region" description="Low complexity" evidence="3">
    <location>
        <begin position="61"/>
        <end position="82"/>
    </location>
</feature>
<dbReference type="GO" id="GO:0005737">
    <property type="term" value="C:cytoplasm"/>
    <property type="evidence" value="ECO:0007669"/>
    <property type="project" value="TreeGrafter"/>
</dbReference>
<feature type="compositionally biased region" description="Polar residues" evidence="3">
    <location>
        <begin position="310"/>
        <end position="333"/>
    </location>
</feature>
<comment type="caution">
    <text evidence="4">The sequence shown here is derived from an EMBL/GenBank/DDBJ whole genome shotgun (WGS) entry which is preliminary data.</text>
</comment>
<dbReference type="PANTHER" id="PTHR48051:SF1">
    <property type="entry name" value="RAS SUPPRESSOR PROTEIN 1"/>
    <property type="match status" value="1"/>
</dbReference>
<evidence type="ECO:0008006" key="6">
    <source>
        <dbReference type="Google" id="ProtNLM"/>
    </source>
</evidence>
<feature type="compositionally biased region" description="Basic and acidic residues" evidence="3">
    <location>
        <begin position="418"/>
        <end position="427"/>
    </location>
</feature>
<feature type="compositionally biased region" description="Polar residues" evidence="3">
    <location>
        <begin position="83"/>
        <end position="102"/>
    </location>
</feature>
<feature type="compositionally biased region" description="Low complexity" evidence="3">
    <location>
        <begin position="159"/>
        <end position="168"/>
    </location>
</feature>
<evidence type="ECO:0000313" key="4">
    <source>
        <dbReference type="EMBL" id="KAH7139547.1"/>
    </source>
</evidence>
<dbReference type="PANTHER" id="PTHR48051">
    <property type="match status" value="1"/>
</dbReference>
<evidence type="ECO:0000256" key="1">
    <source>
        <dbReference type="ARBA" id="ARBA00022614"/>
    </source>
</evidence>
<proteinExistence type="predicted"/>
<dbReference type="SMART" id="SM00369">
    <property type="entry name" value="LRR_TYP"/>
    <property type="match status" value="9"/>
</dbReference>
<accession>A0A9P9IZF6</accession>
<dbReference type="AlphaFoldDB" id="A0A9P9IZF6"/>
<name>A0A9P9IZF6_9PLEO</name>
<dbReference type="SUPFAM" id="SSF52058">
    <property type="entry name" value="L domain-like"/>
    <property type="match status" value="2"/>
</dbReference>
<feature type="region of interest" description="Disordered" evidence="3">
    <location>
        <begin position="1"/>
        <end position="443"/>
    </location>
</feature>
<dbReference type="PROSITE" id="PS51450">
    <property type="entry name" value="LRR"/>
    <property type="match status" value="4"/>
</dbReference>
<feature type="compositionally biased region" description="Polar residues" evidence="3">
    <location>
        <begin position="201"/>
        <end position="216"/>
    </location>
</feature>
<evidence type="ECO:0000256" key="2">
    <source>
        <dbReference type="ARBA" id="ARBA00022737"/>
    </source>
</evidence>
<protein>
    <recommendedName>
        <fullName evidence="6">L domain-like protein</fullName>
    </recommendedName>
</protein>
<evidence type="ECO:0000256" key="3">
    <source>
        <dbReference type="SAM" id="MobiDB-lite"/>
    </source>
</evidence>
<evidence type="ECO:0000313" key="5">
    <source>
        <dbReference type="Proteomes" id="UP000700596"/>
    </source>
</evidence>
<dbReference type="Proteomes" id="UP000700596">
    <property type="component" value="Unassembled WGS sequence"/>
</dbReference>
<keyword evidence="1" id="KW-0433">Leucine-rich repeat</keyword>
<dbReference type="InterPro" id="IPR003591">
    <property type="entry name" value="Leu-rich_rpt_typical-subtyp"/>
</dbReference>
<feature type="compositionally biased region" description="Basic and acidic residues" evidence="3">
    <location>
        <begin position="360"/>
        <end position="375"/>
    </location>
</feature>
<dbReference type="InterPro" id="IPR001611">
    <property type="entry name" value="Leu-rich_rpt"/>
</dbReference>
<gene>
    <name evidence="4" type="ORF">B0J11DRAFT_46704</name>
</gene>
<dbReference type="InterPro" id="IPR032675">
    <property type="entry name" value="LRR_dom_sf"/>
</dbReference>
<feature type="compositionally biased region" description="Polar residues" evidence="3">
    <location>
        <begin position="109"/>
        <end position="119"/>
    </location>
</feature>
<organism evidence="4 5">
    <name type="scientific">Dendryphion nanum</name>
    <dbReference type="NCBI Taxonomy" id="256645"/>
    <lineage>
        <taxon>Eukaryota</taxon>
        <taxon>Fungi</taxon>
        <taxon>Dikarya</taxon>
        <taxon>Ascomycota</taxon>
        <taxon>Pezizomycotina</taxon>
        <taxon>Dothideomycetes</taxon>
        <taxon>Pleosporomycetidae</taxon>
        <taxon>Pleosporales</taxon>
        <taxon>Torulaceae</taxon>
        <taxon>Dendryphion</taxon>
    </lineage>
</organism>